<accession>A0A318K221</accession>
<dbReference type="EMBL" id="QJKF01000008">
    <property type="protein sequence ID" value="PXX61534.1"/>
    <property type="molecule type" value="Genomic_DNA"/>
</dbReference>
<organism evidence="2 3">
    <name type="scientific">Nocardia tenerifensis</name>
    <dbReference type="NCBI Taxonomy" id="228006"/>
    <lineage>
        <taxon>Bacteria</taxon>
        <taxon>Bacillati</taxon>
        <taxon>Actinomycetota</taxon>
        <taxon>Actinomycetes</taxon>
        <taxon>Mycobacteriales</taxon>
        <taxon>Nocardiaceae</taxon>
        <taxon>Nocardia</taxon>
    </lineage>
</organism>
<evidence type="ECO:0000259" key="1">
    <source>
        <dbReference type="Pfam" id="PF02698"/>
    </source>
</evidence>
<feature type="domain" description="DUF218" evidence="1">
    <location>
        <begin position="41"/>
        <end position="159"/>
    </location>
</feature>
<gene>
    <name evidence="2" type="ORF">DFR70_10892</name>
</gene>
<evidence type="ECO:0000313" key="3">
    <source>
        <dbReference type="Proteomes" id="UP000247569"/>
    </source>
</evidence>
<evidence type="ECO:0000313" key="2">
    <source>
        <dbReference type="EMBL" id="PXX61534.1"/>
    </source>
</evidence>
<dbReference type="Proteomes" id="UP000247569">
    <property type="component" value="Unassembled WGS sequence"/>
</dbReference>
<dbReference type="InterPro" id="IPR003848">
    <property type="entry name" value="DUF218"/>
</dbReference>
<dbReference type="CDD" id="cd06259">
    <property type="entry name" value="YdcF-like"/>
    <property type="match status" value="1"/>
</dbReference>
<dbReference type="Pfam" id="PF02698">
    <property type="entry name" value="DUF218"/>
    <property type="match status" value="1"/>
</dbReference>
<sequence length="184" mass="20583">MTGLRRAGIFFGALLALVLLIGLAGLPVYVYPQTDPLRKADAIVVLGGTAYERFDVGLDLARRGYAPTLLISRSTGLDDHEMDRYCAGRFDFTVSCFVPDPWTTEGEAQEIGRRARRYGWRHIIVVTYTPHVSRARYIVSKCFDGELTMVASPSASGLRFWSWMYIRQSAGYLRAFLSPGCRST</sequence>
<reference evidence="2 3" key="1">
    <citation type="submission" date="2018-05" db="EMBL/GenBank/DDBJ databases">
        <title>Genomic Encyclopedia of Type Strains, Phase IV (KMG-IV): sequencing the most valuable type-strain genomes for metagenomic binning, comparative biology and taxonomic classification.</title>
        <authorList>
            <person name="Goeker M."/>
        </authorList>
    </citation>
    <scope>NUCLEOTIDE SEQUENCE [LARGE SCALE GENOMIC DNA]</scope>
    <source>
        <strain evidence="2 3">DSM 44704</strain>
    </source>
</reference>
<protein>
    <submittedName>
        <fullName evidence="2">Uncharacterized SAM-binding protein YcdF (DUF218 family)</fullName>
    </submittedName>
</protein>
<dbReference type="RefSeq" id="WP_083894896.1">
    <property type="nucleotide sequence ID" value="NZ_QJKF01000008.1"/>
</dbReference>
<dbReference type="AlphaFoldDB" id="A0A318K221"/>
<proteinExistence type="predicted"/>
<comment type="caution">
    <text evidence="2">The sequence shown here is derived from an EMBL/GenBank/DDBJ whole genome shotgun (WGS) entry which is preliminary data.</text>
</comment>
<keyword evidence="3" id="KW-1185">Reference proteome</keyword>
<name>A0A318K221_9NOCA</name>